<evidence type="ECO:0000313" key="2">
    <source>
        <dbReference type="Proteomes" id="UP000194948"/>
    </source>
</evidence>
<sequence>MTVNINDIKKMNISSDALRWAAETSLMKLPYTYNGFVSRSKNEIIDNLFRGDLAKSAVIEYLASIGKNISDEYDSVRNDNFRFPMSDIGRRHHFMMDNYKVELNSSKLPPQISYINDNRLLEKDIKITHNNNDQIEPIFLGYDIVMQLYYDLGNQNYVFNLTSTDISFVENPDNNINLRVNRLLNSISIDPLDLYFFAFVTEQQLRELPYFGNLWGFAKAKRQFYSCKIKDCSPCSML</sequence>
<organism evidence="1 2">
    <name type="scientific">Candidatus Enterococcus palustris</name>
    <dbReference type="NCBI Taxonomy" id="1834189"/>
    <lineage>
        <taxon>Bacteria</taxon>
        <taxon>Bacillati</taxon>
        <taxon>Bacillota</taxon>
        <taxon>Bacilli</taxon>
        <taxon>Lactobacillales</taxon>
        <taxon>Enterococcaceae</taxon>
        <taxon>Enterococcus</taxon>
    </lineage>
</organism>
<dbReference type="Proteomes" id="UP000194948">
    <property type="component" value="Chromosome"/>
</dbReference>
<gene>
    <name evidence="1" type="ORF">A5821_000270</name>
</gene>
<keyword evidence="2" id="KW-1185">Reference proteome</keyword>
<dbReference type="EMBL" id="CP147244">
    <property type="protein sequence ID" value="WYJ99193.1"/>
    <property type="molecule type" value="Genomic_DNA"/>
</dbReference>
<evidence type="ECO:0000313" key="1">
    <source>
        <dbReference type="EMBL" id="WYJ99193.1"/>
    </source>
</evidence>
<accession>A0AAQ3W6L9</accession>
<name>A0AAQ3W6L9_9ENTE</name>
<reference evidence="1 2" key="2">
    <citation type="submission" date="2024-03" db="EMBL/GenBank/DDBJ databases">
        <title>The Genome Sequence of Enterococcus sp. DIV0205d.</title>
        <authorList>
            <consortium name="The Broad Institute Genomics Platform"/>
            <consortium name="The Broad Institute Microbial Omics Core"/>
            <consortium name="The Broad Institute Genomic Center for Infectious Diseases"/>
            <person name="Earl A."/>
            <person name="Manson A."/>
            <person name="Gilmore M."/>
            <person name="Schwartman J."/>
            <person name="Shea T."/>
            <person name="Abouelleil A."/>
            <person name="Cao P."/>
            <person name="Chapman S."/>
            <person name="Cusick C."/>
            <person name="Young S."/>
            <person name="Neafsey D."/>
            <person name="Nusbaum C."/>
            <person name="Birren B."/>
        </authorList>
    </citation>
    <scope>NUCLEOTIDE SEQUENCE [LARGE SCALE GENOMIC DNA]</scope>
    <source>
        <strain evidence="1 2">7F3_DIV0205</strain>
    </source>
</reference>
<dbReference type="AlphaFoldDB" id="A0AAQ3W6L9"/>
<dbReference type="RefSeq" id="WP_339098942.1">
    <property type="nucleotide sequence ID" value="NZ_CP147244.1"/>
</dbReference>
<reference evidence="2" key="1">
    <citation type="submission" date="2017-05" db="EMBL/GenBank/DDBJ databases">
        <title>The Genome Sequence of EEnterococcus faecalis 9F2_4866.</title>
        <authorList>
            <consortium name="The Broad Institute Genomics Platform"/>
            <consortium name="The Broad Institute Genomic Center for Infectious Diseases"/>
            <person name="Earl A."/>
            <person name="Manson A."/>
            <person name="Schwartman J."/>
            <person name="Gilmore M."/>
            <person name="Abouelleil A."/>
            <person name="Cao P."/>
            <person name="Chapman S."/>
            <person name="Cusick C."/>
            <person name="Shea T."/>
            <person name="Young S."/>
            <person name="Neafsey D."/>
            <person name="Nusbaum C."/>
            <person name="Birren B."/>
        </authorList>
    </citation>
    <scope>NUCLEOTIDE SEQUENCE [LARGE SCALE GENOMIC DNA]</scope>
    <source>
        <strain evidence="2">7F3_DIV0205</strain>
    </source>
</reference>
<protein>
    <submittedName>
        <fullName evidence="1">Uncharacterized protein</fullName>
    </submittedName>
</protein>
<proteinExistence type="predicted"/>